<organism evidence="4 5">
    <name type="scientific">Poecilia reticulata</name>
    <name type="common">Guppy</name>
    <name type="synonym">Acanthophacelus reticulatus</name>
    <dbReference type="NCBI Taxonomy" id="8081"/>
    <lineage>
        <taxon>Eukaryota</taxon>
        <taxon>Metazoa</taxon>
        <taxon>Chordata</taxon>
        <taxon>Craniata</taxon>
        <taxon>Vertebrata</taxon>
        <taxon>Euteleostomi</taxon>
        <taxon>Actinopterygii</taxon>
        <taxon>Neopterygii</taxon>
        <taxon>Teleostei</taxon>
        <taxon>Neoteleostei</taxon>
        <taxon>Acanthomorphata</taxon>
        <taxon>Ovalentaria</taxon>
        <taxon>Atherinomorphae</taxon>
        <taxon>Cyprinodontiformes</taxon>
        <taxon>Poeciliidae</taxon>
        <taxon>Poeciliinae</taxon>
        <taxon>Poecilia</taxon>
    </lineage>
</organism>
<feature type="transmembrane region" description="Helical" evidence="2">
    <location>
        <begin position="323"/>
        <end position="345"/>
    </location>
</feature>
<accession>A0A3P9PBQ4</accession>
<feature type="transmembrane region" description="Helical" evidence="2">
    <location>
        <begin position="293"/>
        <end position="317"/>
    </location>
</feature>
<dbReference type="SUPFAM" id="SSF50729">
    <property type="entry name" value="PH domain-like"/>
    <property type="match status" value="1"/>
</dbReference>
<dbReference type="Bgee" id="ENSPREG00000013011">
    <property type="expression patterns" value="Expressed in caudal fin"/>
</dbReference>
<evidence type="ECO:0000313" key="5">
    <source>
        <dbReference type="Proteomes" id="UP000242638"/>
    </source>
</evidence>
<feature type="region of interest" description="Disordered" evidence="1">
    <location>
        <begin position="170"/>
        <end position="277"/>
    </location>
</feature>
<dbReference type="InterPro" id="IPR052223">
    <property type="entry name" value="Actin_Cytoskeleton_Reg"/>
</dbReference>
<evidence type="ECO:0000256" key="2">
    <source>
        <dbReference type="SAM" id="Phobius"/>
    </source>
</evidence>
<reference evidence="4" key="3">
    <citation type="submission" date="2025-09" db="UniProtKB">
        <authorList>
            <consortium name="Ensembl"/>
        </authorList>
    </citation>
    <scope>IDENTIFICATION</scope>
    <source>
        <strain evidence="4">Guanapo</strain>
    </source>
</reference>
<dbReference type="PANTHER" id="PTHR17271">
    <property type="entry name" value="PLECKSTRIN HOMOLOGY PH DOMAIN-CONTAINING PROTEIN"/>
    <property type="match status" value="1"/>
</dbReference>
<dbReference type="GO" id="GO:0015629">
    <property type="term" value="C:actin cytoskeleton"/>
    <property type="evidence" value="ECO:0007669"/>
    <property type="project" value="TreeGrafter"/>
</dbReference>
<evidence type="ECO:0000313" key="4">
    <source>
        <dbReference type="Ensembl" id="ENSPREP00000019237.1"/>
    </source>
</evidence>
<dbReference type="STRING" id="8081.ENSPREP00000019237"/>
<keyword evidence="2" id="KW-0812">Transmembrane</keyword>
<dbReference type="Ensembl" id="ENSPRET00000019442.1">
    <property type="protein sequence ID" value="ENSPREP00000019237.1"/>
    <property type="gene ID" value="ENSPREG00000013011.1"/>
</dbReference>
<dbReference type="InterPro" id="IPR011993">
    <property type="entry name" value="PH-like_dom_sf"/>
</dbReference>
<evidence type="ECO:0000256" key="1">
    <source>
        <dbReference type="SAM" id="MobiDB-lite"/>
    </source>
</evidence>
<dbReference type="OMA" id="TSAYLCP"/>
<dbReference type="AlphaFoldDB" id="A0A3P9PBQ4"/>
<dbReference type="SMART" id="SM00233">
    <property type="entry name" value="PH"/>
    <property type="match status" value="1"/>
</dbReference>
<feature type="domain" description="PH" evidence="3">
    <location>
        <begin position="44"/>
        <end position="151"/>
    </location>
</feature>
<dbReference type="GO" id="GO:0051015">
    <property type="term" value="F:actin filament binding"/>
    <property type="evidence" value="ECO:0007669"/>
    <property type="project" value="TreeGrafter"/>
</dbReference>
<dbReference type="PANTHER" id="PTHR17271:SF12">
    <property type="entry name" value="MYOSIN PHOSPHATASE RHO-INTERACTING PROTEIN ISOFORM X1"/>
    <property type="match status" value="1"/>
</dbReference>
<dbReference type="InterPro" id="IPR001849">
    <property type="entry name" value="PH_domain"/>
</dbReference>
<protein>
    <submittedName>
        <fullName evidence="4">Myosin phosphatase Rho-interacting protein-like</fullName>
    </submittedName>
</protein>
<dbReference type="GeneTree" id="ENSGT00940000164958"/>
<name>A0A3P9PBQ4_POERE</name>
<dbReference type="PROSITE" id="PS50003">
    <property type="entry name" value="PH_DOMAIN"/>
    <property type="match status" value="1"/>
</dbReference>
<keyword evidence="5" id="KW-1185">Reference proteome</keyword>
<feature type="compositionally biased region" description="Polar residues" evidence="1">
    <location>
        <begin position="170"/>
        <end position="185"/>
    </location>
</feature>
<proteinExistence type="predicted"/>
<dbReference type="Proteomes" id="UP000242638">
    <property type="component" value="Unassembled WGS sequence"/>
</dbReference>
<keyword evidence="2" id="KW-0472">Membrane</keyword>
<dbReference type="Gene3D" id="2.30.29.30">
    <property type="entry name" value="Pleckstrin-homology domain (PH domain)/Phosphotyrosine-binding domain (PTB)"/>
    <property type="match status" value="1"/>
</dbReference>
<reference evidence="5" key="1">
    <citation type="submission" date="2013-11" db="EMBL/GenBank/DDBJ databases">
        <title>The genomic landscape of the Guanapo guppy.</title>
        <authorList>
            <person name="Kuenstner A."/>
            <person name="Dreyer C."/>
        </authorList>
    </citation>
    <scope>NUCLEOTIDE SEQUENCE</scope>
    <source>
        <strain evidence="5">Guanapo</strain>
    </source>
</reference>
<feature type="compositionally biased region" description="Polar residues" evidence="1">
    <location>
        <begin position="237"/>
        <end position="253"/>
    </location>
</feature>
<feature type="compositionally biased region" description="Low complexity" evidence="1">
    <location>
        <begin position="199"/>
        <end position="214"/>
    </location>
</feature>
<evidence type="ECO:0000259" key="3">
    <source>
        <dbReference type="PROSITE" id="PS50003"/>
    </source>
</evidence>
<sequence length="346" mass="37464">MSGDKATGSCNRFQPNIFNKSKCQNCFKSREVHPPNDSDLEQAKPVYAGWLCLAPEGTDFDNPAQRSRKWQRRFFILYEHGNLTYALDELPSTLPQGTVNMNLCTGVTDAELRTGQRNALCIATASQEVFVRGDSRETVSGWGEQLTAYLSANEQQKKKRSVDCVANQVAEQTKLSSSEPKSLQQQRRRFKDPSPANMAAAGRSSPAAAAGPAGPDVPPVRTVTRTDPGGGKGGSGNSVPTQPGPATSMTPVTSGGPGRLAGSVSSPELSAASRYDQNQSRRLDIRPVSTTQLLVLSSSYCFYPLVAVFLSSSYWFYPLVTGFYFLVTGFYPLIAGFYSLVTGFIP</sequence>
<reference evidence="4" key="2">
    <citation type="submission" date="2025-08" db="UniProtKB">
        <authorList>
            <consortium name="Ensembl"/>
        </authorList>
    </citation>
    <scope>IDENTIFICATION</scope>
    <source>
        <strain evidence="4">Guanapo</strain>
    </source>
</reference>
<keyword evidence="2" id="KW-1133">Transmembrane helix</keyword>